<dbReference type="PRINTS" id="PR00038">
    <property type="entry name" value="HTHLUXR"/>
</dbReference>
<dbReference type="InterPro" id="IPR058245">
    <property type="entry name" value="NreC/VraR/RcsB-like_REC"/>
</dbReference>
<dbReference type="PANTHER" id="PTHR43214:SF40">
    <property type="entry name" value="TRANSCRIPTIONAL REGULATORY PROTEIN LNRK"/>
    <property type="match status" value="1"/>
</dbReference>
<dbReference type="Gene3D" id="3.40.50.2300">
    <property type="match status" value="1"/>
</dbReference>
<sequence>MISVLIVDDDPFIRESLKLLVGMDPDIEVSAVAEHGEEALALLEEGLPVDVVLMDIRMPVCDGVEGTQRIRERHSDVRVLMLTTFDDDDYIVEALRNGASGYLLKNIPPDRIIQGIKTVHDGNMLIHPDIARKLTGMLRPTSQPVPKAAELEQFGLTPAEKKVVVLIADGLSNKEIAGQLFLSEGTVKNYVTEILGKLNLRDRTQIAIFYLKKMQG</sequence>
<dbReference type="Pfam" id="PF00072">
    <property type="entry name" value="Response_reg"/>
    <property type="match status" value="1"/>
</dbReference>
<feature type="domain" description="Response regulatory" evidence="7">
    <location>
        <begin position="3"/>
        <end position="120"/>
    </location>
</feature>
<evidence type="ECO:0000256" key="4">
    <source>
        <dbReference type="ARBA" id="ARBA00023163"/>
    </source>
</evidence>
<comment type="caution">
    <text evidence="8">The sequence shown here is derived from an EMBL/GenBank/DDBJ whole genome shotgun (WGS) entry which is preliminary data.</text>
</comment>
<dbReference type="SUPFAM" id="SSF52172">
    <property type="entry name" value="CheY-like"/>
    <property type="match status" value="1"/>
</dbReference>
<dbReference type="PANTHER" id="PTHR43214">
    <property type="entry name" value="TWO-COMPONENT RESPONSE REGULATOR"/>
    <property type="match status" value="1"/>
</dbReference>
<evidence type="ECO:0000256" key="2">
    <source>
        <dbReference type="ARBA" id="ARBA00023015"/>
    </source>
</evidence>
<evidence type="ECO:0000259" key="6">
    <source>
        <dbReference type="PROSITE" id="PS50043"/>
    </source>
</evidence>
<dbReference type="InterPro" id="IPR000792">
    <property type="entry name" value="Tscrpt_reg_LuxR_C"/>
</dbReference>
<dbReference type="AlphaFoldDB" id="A0A1R1B032"/>
<proteinExistence type="predicted"/>
<evidence type="ECO:0000256" key="3">
    <source>
        <dbReference type="ARBA" id="ARBA00023125"/>
    </source>
</evidence>
<dbReference type="STRING" id="1401.BK123_19620"/>
<accession>A0A1R1B032</accession>
<protein>
    <submittedName>
        <fullName evidence="8">DNA-binding response regulator</fullName>
    </submittedName>
</protein>
<reference evidence="8 9" key="1">
    <citation type="submission" date="2016-11" db="EMBL/GenBank/DDBJ databases">
        <title>Paenibacillus species isolates.</title>
        <authorList>
            <person name="Beno S.M."/>
        </authorList>
    </citation>
    <scope>NUCLEOTIDE SEQUENCE [LARGE SCALE GENOMIC DNA]</scope>
    <source>
        <strain evidence="8 9">FSL F4-0100</strain>
    </source>
</reference>
<name>A0A1R1B032_PAELA</name>
<dbReference type="CDD" id="cd17535">
    <property type="entry name" value="REC_NarL-like"/>
    <property type="match status" value="1"/>
</dbReference>
<dbReference type="InterPro" id="IPR016032">
    <property type="entry name" value="Sig_transdc_resp-reg_C-effctor"/>
</dbReference>
<feature type="domain" description="HTH luxR-type" evidence="6">
    <location>
        <begin position="149"/>
        <end position="214"/>
    </location>
</feature>
<evidence type="ECO:0000313" key="8">
    <source>
        <dbReference type="EMBL" id="OME91657.1"/>
    </source>
</evidence>
<evidence type="ECO:0000256" key="1">
    <source>
        <dbReference type="ARBA" id="ARBA00022553"/>
    </source>
</evidence>
<dbReference type="SMART" id="SM00448">
    <property type="entry name" value="REC"/>
    <property type="match status" value="1"/>
</dbReference>
<keyword evidence="3 8" id="KW-0238">DNA-binding</keyword>
<dbReference type="InterPro" id="IPR001789">
    <property type="entry name" value="Sig_transdc_resp-reg_receiver"/>
</dbReference>
<evidence type="ECO:0000313" key="9">
    <source>
        <dbReference type="Proteomes" id="UP000187074"/>
    </source>
</evidence>
<organism evidence="8 9">
    <name type="scientific">Paenibacillus lautus</name>
    <name type="common">Bacillus lautus</name>
    <dbReference type="NCBI Taxonomy" id="1401"/>
    <lineage>
        <taxon>Bacteria</taxon>
        <taxon>Bacillati</taxon>
        <taxon>Bacillota</taxon>
        <taxon>Bacilli</taxon>
        <taxon>Bacillales</taxon>
        <taxon>Paenibacillaceae</taxon>
        <taxon>Paenibacillus</taxon>
    </lineage>
</organism>
<dbReference type="GO" id="GO:0000160">
    <property type="term" value="P:phosphorelay signal transduction system"/>
    <property type="evidence" value="ECO:0007669"/>
    <property type="project" value="InterPro"/>
</dbReference>
<evidence type="ECO:0000259" key="7">
    <source>
        <dbReference type="PROSITE" id="PS50110"/>
    </source>
</evidence>
<keyword evidence="2" id="KW-0805">Transcription regulation</keyword>
<dbReference type="GO" id="GO:0006355">
    <property type="term" value="P:regulation of DNA-templated transcription"/>
    <property type="evidence" value="ECO:0007669"/>
    <property type="project" value="InterPro"/>
</dbReference>
<dbReference type="GO" id="GO:0003677">
    <property type="term" value="F:DNA binding"/>
    <property type="evidence" value="ECO:0007669"/>
    <property type="project" value="UniProtKB-KW"/>
</dbReference>
<dbReference type="OrthoDB" id="9780153at2"/>
<keyword evidence="1 5" id="KW-0597">Phosphoprotein</keyword>
<gene>
    <name evidence="8" type="ORF">BK123_19620</name>
</gene>
<dbReference type="InterPro" id="IPR011006">
    <property type="entry name" value="CheY-like_superfamily"/>
</dbReference>
<dbReference type="CDD" id="cd06170">
    <property type="entry name" value="LuxR_C_like"/>
    <property type="match status" value="1"/>
</dbReference>
<dbReference type="SUPFAM" id="SSF46894">
    <property type="entry name" value="C-terminal effector domain of the bipartite response regulators"/>
    <property type="match status" value="1"/>
</dbReference>
<evidence type="ECO:0000256" key="5">
    <source>
        <dbReference type="PROSITE-ProRule" id="PRU00169"/>
    </source>
</evidence>
<dbReference type="RefSeq" id="WP_076324045.1">
    <property type="nucleotide sequence ID" value="NZ_MRTF01000006.1"/>
</dbReference>
<dbReference type="Pfam" id="PF00196">
    <property type="entry name" value="GerE"/>
    <property type="match status" value="1"/>
</dbReference>
<keyword evidence="4" id="KW-0804">Transcription</keyword>
<dbReference type="EMBL" id="MRTF01000006">
    <property type="protein sequence ID" value="OME91657.1"/>
    <property type="molecule type" value="Genomic_DNA"/>
</dbReference>
<dbReference type="Proteomes" id="UP000187074">
    <property type="component" value="Unassembled WGS sequence"/>
</dbReference>
<feature type="modified residue" description="4-aspartylphosphate" evidence="5">
    <location>
        <position position="55"/>
    </location>
</feature>
<dbReference type="InterPro" id="IPR039420">
    <property type="entry name" value="WalR-like"/>
</dbReference>
<dbReference type="SMART" id="SM00421">
    <property type="entry name" value="HTH_LUXR"/>
    <property type="match status" value="1"/>
</dbReference>
<dbReference type="PROSITE" id="PS50110">
    <property type="entry name" value="RESPONSE_REGULATORY"/>
    <property type="match status" value="1"/>
</dbReference>
<dbReference type="PROSITE" id="PS50043">
    <property type="entry name" value="HTH_LUXR_2"/>
    <property type="match status" value="1"/>
</dbReference>